<dbReference type="PRINTS" id="PR00364">
    <property type="entry name" value="DISEASERSIST"/>
</dbReference>
<dbReference type="Gene3D" id="1.10.10.10">
    <property type="entry name" value="Winged helix-like DNA-binding domain superfamily/Winged helix DNA-binding domain"/>
    <property type="match status" value="1"/>
</dbReference>
<dbReference type="GO" id="GO:0043531">
    <property type="term" value="F:ADP binding"/>
    <property type="evidence" value="ECO:0007669"/>
    <property type="project" value="InterPro"/>
</dbReference>
<dbReference type="RefSeq" id="WP_145620625.1">
    <property type="nucleotide sequence ID" value="NZ_VITO01000039.1"/>
</dbReference>
<dbReference type="InterPro" id="IPR011990">
    <property type="entry name" value="TPR-like_helical_dom_sf"/>
</dbReference>
<dbReference type="GO" id="GO:0003677">
    <property type="term" value="F:DNA binding"/>
    <property type="evidence" value="ECO:0007669"/>
    <property type="project" value="UniProtKB-UniRule"/>
</dbReference>
<dbReference type="PROSITE" id="PS51755">
    <property type="entry name" value="OMPR_PHOB"/>
    <property type="match status" value="1"/>
</dbReference>
<evidence type="ECO:0000313" key="5">
    <source>
        <dbReference type="Proteomes" id="UP000316545"/>
    </source>
</evidence>
<keyword evidence="1 2" id="KW-0238">DNA-binding</keyword>
<sequence length="949" mass="103119">MAAAVDECGHGLAFGPFKLVMSERLLTKDGIPLDVGARALDILSALMSRPNQIINKRNLMSLVWPDVIVEEASLRFHIANLRKALGDGVDGARYIATITGRGYCFVAPITRTRPPGKEPPAPARFQHANLPPRLGRMIGRDEDVAALSAQLAHGRLVTIVGPGGVGKTTVAVAVAHDLAATFSGSVLFVDFGMITDPRLAATAVTSLLGLSVQSDDPTPSLVQFLKDKRVLLILDTCEHLVEAIADLAAAITSGAPNVHILATSREALRIEGERVYRLDALAYPTDMSDLGAIAVQQFPATQLFIERAMASGARLEVNDAKAAVVCHICRKLDGVALAIELAARRVEAYGLEQTAALLDQRLTLLWHGLRTAPPRQKTLQATLDWSYELLSDVERTVLRRLAVFVGHFSLEAALEVVAGGGLDQTAVSEAVDSLVEKSMVAARPFGAVMRYRLLDTTRAYTIETRGNDGEGPGLAARHAAYYRRWLEQTGNEWSSLSTGLDRAPHFAALNNVRAALTWCFSDDGDVSIGIGLAAAAAPVFRTMALVPECHRWSERALEAMEERHRGGPEEMQLQAALGLSLMFTQGHGEAAVAALHRSLDIARARGDRLNEARLLGPLHFFHLRSGDFGACLRYAERCTDIAAPLGDPDATALAHTLMGMALHILGDLGRARVELDAALSAEKPAGDRQIHFGFDHRNWASLVLVTTLWMQGRPTQARALIHQQLRDIETMHHPVAFALLVNAVATLLWIGDLEVAEARLDWLVANATSQSFAPYRHVGQAFQAELAIRRGDIDAGAAKLRVHLDQLHAARYELFTGRFYVVLADGLAKAGRWREAMAQVHETARFIETTGYTSYIPELLRVKGCILIAAPGLDDTEAEACLLKALQQSRNQGSGSWELRTATDLATLWASRGFQDKGRALLRSTLVRFADDHDVTDVKTAREVLALLE</sequence>
<organism evidence="4 5">
    <name type="scientific">Nitrospirillum amazonense</name>
    <dbReference type="NCBI Taxonomy" id="28077"/>
    <lineage>
        <taxon>Bacteria</taxon>
        <taxon>Pseudomonadati</taxon>
        <taxon>Pseudomonadota</taxon>
        <taxon>Alphaproteobacteria</taxon>
        <taxon>Rhodospirillales</taxon>
        <taxon>Azospirillaceae</taxon>
        <taxon>Nitrospirillum</taxon>
    </lineage>
</organism>
<dbReference type="InterPro" id="IPR016032">
    <property type="entry name" value="Sig_transdc_resp-reg_C-effctor"/>
</dbReference>
<dbReference type="InterPro" id="IPR002182">
    <property type="entry name" value="NB-ARC"/>
</dbReference>
<dbReference type="InterPro" id="IPR058852">
    <property type="entry name" value="HTH_77"/>
</dbReference>
<proteinExistence type="predicted"/>
<dbReference type="EMBL" id="VITO01000039">
    <property type="protein sequence ID" value="TWB13010.1"/>
    <property type="molecule type" value="Genomic_DNA"/>
</dbReference>
<dbReference type="SUPFAM" id="SSF48452">
    <property type="entry name" value="TPR-like"/>
    <property type="match status" value="1"/>
</dbReference>
<evidence type="ECO:0000256" key="1">
    <source>
        <dbReference type="ARBA" id="ARBA00023125"/>
    </source>
</evidence>
<evidence type="ECO:0000313" key="4">
    <source>
        <dbReference type="EMBL" id="TWB13010.1"/>
    </source>
</evidence>
<dbReference type="SUPFAM" id="SSF46894">
    <property type="entry name" value="C-terminal effector domain of the bipartite response regulators"/>
    <property type="match status" value="1"/>
</dbReference>
<dbReference type="SMART" id="SM00382">
    <property type="entry name" value="AAA"/>
    <property type="match status" value="1"/>
</dbReference>
<name>A0A560EUE7_9PROT</name>
<reference evidence="4 5" key="1">
    <citation type="submission" date="2019-06" db="EMBL/GenBank/DDBJ databases">
        <title>Genomic Encyclopedia of Type Strains, Phase IV (KMG-V): Genome sequencing to study the core and pangenomes of soil and plant-associated prokaryotes.</title>
        <authorList>
            <person name="Whitman W."/>
        </authorList>
    </citation>
    <scope>NUCLEOTIDE SEQUENCE [LARGE SCALE GENOMIC DNA]</scope>
    <source>
        <strain evidence="4 5">BR 11865</strain>
    </source>
</reference>
<comment type="caution">
    <text evidence="4">The sequence shown here is derived from an EMBL/GenBank/DDBJ whole genome shotgun (WGS) entry which is preliminary data.</text>
</comment>
<dbReference type="PANTHER" id="PTHR47691:SF3">
    <property type="entry name" value="HTH-TYPE TRANSCRIPTIONAL REGULATOR RV0890C-RELATED"/>
    <property type="match status" value="1"/>
</dbReference>
<dbReference type="Gene3D" id="3.40.50.300">
    <property type="entry name" value="P-loop containing nucleotide triphosphate hydrolases"/>
    <property type="match status" value="1"/>
</dbReference>
<dbReference type="GO" id="GO:0006355">
    <property type="term" value="P:regulation of DNA-templated transcription"/>
    <property type="evidence" value="ECO:0007669"/>
    <property type="project" value="InterPro"/>
</dbReference>
<dbReference type="InterPro" id="IPR001867">
    <property type="entry name" value="OmpR/PhoB-type_DNA-bd"/>
</dbReference>
<evidence type="ECO:0000259" key="3">
    <source>
        <dbReference type="PROSITE" id="PS51755"/>
    </source>
</evidence>
<accession>A0A560EUE7</accession>
<dbReference type="PANTHER" id="PTHR47691">
    <property type="entry name" value="REGULATOR-RELATED"/>
    <property type="match status" value="1"/>
</dbReference>
<keyword evidence="5" id="KW-1185">Reference proteome</keyword>
<evidence type="ECO:0000256" key="2">
    <source>
        <dbReference type="PROSITE-ProRule" id="PRU01091"/>
    </source>
</evidence>
<dbReference type="Pfam" id="PF00931">
    <property type="entry name" value="NB-ARC"/>
    <property type="match status" value="1"/>
</dbReference>
<dbReference type="InterPro" id="IPR027417">
    <property type="entry name" value="P-loop_NTPase"/>
</dbReference>
<dbReference type="AlphaFoldDB" id="A0A560EUE7"/>
<feature type="domain" description="OmpR/PhoB-type" evidence="3">
    <location>
        <begin position="9"/>
        <end position="107"/>
    </location>
</feature>
<dbReference type="Pfam" id="PF00486">
    <property type="entry name" value="Trans_reg_C"/>
    <property type="match status" value="1"/>
</dbReference>
<dbReference type="GO" id="GO:0000160">
    <property type="term" value="P:phosphorelay signal transduction system"/>
    <property type="evidence" value="ECO:0007669"/>
    <property type="project" value="InterPro"/>
</dbReference>
<dbReference type="Gene3D" id="1.25.40.10">
    <property type="entry name" value="Tetratricopeptide repeat domain"/>
    <property type="match status" value="1"/>
</dbReference>
<dbReference type="SMART" id="SM00862">
    <property type="entry name" value="Trans_reg_C"/>
    <property type="match status" value="1"/>
</dbReference>
<gene>
    <name evidence="4" type="ORF">FBZ88_1399</name>
</gene>
<dbReference type="SUPFAM" id="SSF52540">
    <property type="entry name" value="P-loop containing nucleoside triphosphate hydrolases"/>
    <property type="match status" value="1"/>
</dbReference>
<dbReference type="Proteomes" id="UP000316545">
    <property type="component" value="Unassembled WGS sequence"/>
</dbReference>
<feature type="DNA-binding region" description="OmpR/PhoB-type" evidence="2">
    <location>
        <begin position="9"/>
        <end position="107"/>
    </location>
</feature>
<protein>
    <submittedName>
        <fullName evidence="4">Transcriptional regulator</fullName>
    </submittedName>
</protein>
<dbReference type="Pfam" id="PF25872">
    <property type="entry name" value="HTH_77"/>
    <property type="match status" value="1"/>
</dbReference>
<dbReference type="InterPro" id="IPR003593">
    <property type="entry name" value="AAA+_ATPase"/>
</dbReference>
<dbReference type="CDD" id="cd00383">
    <property type="entry name" value="trans_reg_C"/>
    <property type="match status" value="1"/>
</dbReference>
<dbReference type="InterPro" id="IPR036388">
    <property type="entry name" value="WH-like_DNA-bd_sf"/>
</dbReference>